<evidence type="ECO:0000313" key="3">
    <source>
        <dbReference type="Proteomes" id="UP000596938"/>
    </source>
</evidence>
<feature type="region of interest" description="Disordered" evidence="1">
    <location>
        <begin position="44"/>
        <end position="64"/>
    </location>
</feature>
<comment type="caution">
    <text evidence="2">The sequence shown here is derived from an EMBL/GenBank/DDBJ whole genome shotgun (WGS) entry which is preliminary data.</text>
</comment>
<proteinExistence type="predicted"/>
<reference evidence="3" key="1">
    <citation type="journal article" date="2019" name="Int. J. Syst. Evol. Microbiol.">
        <title>The Global Catalogue of Microorganisms (GCM) 10K type strain sequencing project: providing services to taxonomists for standard genome sequencing and annotation.</title>
        <authorList>
            <consortium name="The Broad Institute Genomics Platform"/>
            <consortium name="The Broad Institute Genome Sequencing Center for Infectious Disease"/>
            <person name="Wu L."/>
            <person name="Ma J."/>
        </authorList>
    </citation>
    <scope>NUCLEOTIDE SEQUENCE [LARGE SCALE GENOMIC DNA]</scope>
    <source>
        <strain evidence="3">CGMCC 1.1927</strain>
    </source>
</reference>
<sequence>MTYWQTTPSTYTDRLEELAQTLSACRDAFHETASEFGWEPAAGSGAAQAATSLPSPDPAIDKPTAETGHRLITEAIQIFLFNSAAHLGSWAALLRAAEVVATPPLLLRAVIENCAHAVWVTGDDPTEAPEERLARAYLEELKSAEEAKMNSGRLSGKSDPTYTRTANAYKKVKADIAARFPDSTPEELGKYRLHGQALPGLEASVKWMYELTARFGGNIDATIASGLYGLLSNLTHPTLYTVREMRVWTKDEKKGDHVANVSVTIESVEKDVRAALAAFYNAMTYVTSYYGWPETALRTLESKIEAVIPDFFNAPLEVGPELVEAAEPEAK</sequence>
<dbReference type="Proteomes" id="UP000596938">
    <property type="component" value="Unassembled WGS sequence"/>
</dbReference>
<organism evidence="2 3">
    <name type="scientific">Pseudarthrobacter polychromogenes</name>
    <dbReference type="NCBI Taxonomy" id="1676"/>
    <lineage>
        <taxon>Bacteria</taxon>
        <taxon>Bacillati</taxon>
        <taxon>Actinomycetota</taxon>
        <taxon>Actinomycetes</taxon>
        <taxon>Micrococcales</taxon>
        <taxon>Micrococcaceae</taxon>
        <taxon>Pseudarthrobacter</taxon>
    </lineage>
</organism>
<gene>
    <name evidence="2" type="ORF">GCM10011577_32910</name>
</gene>
<dbReference type="EMBL" id="BMKU01000012">
    <property type="protein sequence ID" value="GGH05987.1"/>
    <property type="molecule type" value="Genomic_DNA"/>
</dbReference>
<accession>A0ABQ1XXR1</accession>
<evidence type="ECO:0000313" key="2">
    <source>
        <dbReference type="EMBL" id="GGH05987.1"/>
    </source>
</evidence>
<dbReference type="RefSeq" id="WP_188812705.1">
    <property type="nucleotide sequence ID" value="NZ_BAAAWV010000001.1"/>
</dbReference>
<protein>
    <submittedName>
        <fullName evidence="2">Uncharacterized protein</fullName>
    </submittedName>
</protein>
<keyword evidence="3" id="KW-1185">Reference proteome</keyword>
<name>A0ABQ1XXR1_9MICC</name>
<evidence type="ECO:0000256" key="1">
    <source>
        <dbReference type="SAM" id="MobiDB-lite"/>
    </source>
</evidence>